<dbReference type="Proteomes" id="UP000054018">
    <property type="component" value="Unassembled WGS sequence"/>
</dbReference>
<accession>A0A0C9ZRH3</accession>
<evidence type="ECO:0000313" key="3">
    <source>
        <dbReference type="EMBL" id="KIK22333.1"/>
    </source>
</evidence>
<dbReference type="EMBL" id="KN833740">
    <property type="protein sequence ID" value="KIK22333.1"/>
    <property type="molecule type" value="Genomic_DNA"/>
</dbReference>
<dbReference type="HOGENOM" id="CLU_177210_2_0_1"/>
<proteinExistence type="predicted"/>
<dbReference type="Pfam" id="PF08991">
    <property type="entry name" value="CMC4"/>
    <property type="match status" value="1"/>
</dbReference>
<organism evidence="3 4">
    <name type="scientific">Pisolithus microcarpus 441</name>
    <dbReference type="NCBI Taxonomy" id="765257"/>
    <lineage>
        <taxon>Eukaryota</taxon>
        <taxon>Fungi</taxon>
        <taxon>Dikarya</taxon>
        <taxon>Basidiomycota</taxon>
        <taxon>Agaricomycotina</taxon>
        <taxon>Agaricomycetes</taxon>
        <taxon>Agaricomycetidae</taxon>
        <taxon>Boletales</taxon>
        <taxon>Sclerodermatineae</taxon>
        <taxon>Pisolithaceae</taxon>
        <taxon>Pisolithus</taxon>
    </lineage>
</organism>
<reference evidence="3 4" key="1">
    <citation type="submission" date="2014-04" db="EMBL/GenBank/DDBJ databases">
        <authorList>
            <consortium name="DOE Joint Genome Institute"/>
            <person name="Kuo A."/>
            <person name="Kohler A."/>
            <person name="Costa M.D."/>
            <person name="Nagy L.G."/>
            <person name="Floudas D."/>
            <person name="Copeland A."/>
            <person name="Barry K.W."/>
            <person name="Cichocki N."/>
            <person name="Veneault-Fourrey C."/>
            <person name="LaButti K."/>
            <person name="Lindquist E.A."/>
            <person name="Lipzen A."/>
            <person name="Lundell T."/>
            <person name="Morin E."/>
            <person name="Murat C."/>
            <person name="Sun H."/>
            <person name="Tunlid A."/>
            <person name="Henrissat B."/>
            <person name="Grigoriev I.V."/>
            <person name="Hibbett D.S."/>
            <person name="Martin F."/>
            <person name="Nordberg H.P."/>
            <person name="Cantor M.N."/>
            <person name="Hua S.X."/>
        </authorList>
    </citation>
    <scope>NUCLEOTIDE SEQUENCE [LARGE SCALE GENOMIC DNA]</scope>
    <source>
        <strain evidence="3 4">441</strain>
    </source>
</reference>
<keyword evidence="4" id="KW-1185">Reference proteome</keyword>
<feature type="signal peptide" evidence="2">
    <location>
        <begin position="1"/>
        <end position="18"/>
    </location>
</feature>
<name>A0A0C9ZRH3_9AGAM</name>
<sequence length="74" mass="8375">MRLSGLVFAACALHDCLSVYTYSPEKCDKFVKALHLCCYEMYKKDGKDASSTACPMQSVVERWLKRHADVDPRG</sequence>
<gene>
    <name evidence="3" type="ORF">PISMIDRAFT_102613</name>
</gene>
<dbReference type="STRING" id="765257.A0A0C9ZRH3"/>
<protein>
    <recommendedName>
        <fullName evidence="1">Cx9C motif-containing protein 4, mitochondrial</fullName>
    </recommendedName>
</protein>
<dbReference type="AlphaFoldDB" id="A0A0C9ZRH3"/>
<dbReference type="SUPFAM" id="SSF47072">
    <property type="entry name" value="Cysteine alpha-hairpin motif"/>
    <property type="match status" value="1"/>
</dbReference>
<evidence type="ECO:0000256" key="2">
    <source>
        <dbReference type="SAM" id="SignalP"/>
    </source>
</evidence>
<keyword evidence="2" id="KW-0732">Signal</keyword>
<dbReference type="InterPro" id="IPR009069">
    <property type="entry name" value="Cys_alpha_HP_mot_SF"/>
</dbReference>
<dbReference type="OrthoDB" id="13601at2759"/>
<dbReference type="InterPro" id="IPR027179">
    <property type="entry name" value="CMC4"/>
</dbReference>
<evidence type="ECO:0000256" key="1">
    <source>
        <dbReference type="ARBA" id="ARBA00019406"/>
    </source>
</evidence>
<feature type="chain" id="PRO_5002223786" description="Cx9C motif-containing protein 4, mitochondrial" evidence="2">
    <location>
        <begin position="19"/>
        <end position="74"/>
    </location>
</feature>
<dbReference type="Gene3D" id="1.10.287.1130">
    <property type="entry name" value="CytochromE C oxidase copper chaperone"/>
    <property type="match status" value="1"/>
</dbReference>
<evidence type="ECO:0000313" key="4">
    <source>
        <dbReference type="Proteomes" id="UP000054018"/>
    </source>
</evidence>
<reference evidence="4" key="2">
    <citation type="submission" date="2015-01" db="EMBL/GenBank/DDBJ databases">
        <title>Evolutionary Origins and Diversification of the Mycorrhizal Mutualists.</title>
        <authorList>
            <consortium name="DOE Joint Genome Institute"/>
            <consortium name="Mycorrhizal Genomics Consortium"/>
            <person name="Kohler A."/>
            <person name="Kuo A."/>
            <person name="Nagy L.G."/>
            <person name="Floudas D."/>
            <person name="Copeland A."/>
            <person name="Barry K.W."/>
            <person name="Cichocki N."/>
            <person name="Veneault-Fourrey C."/>
            <person name="LaButti K."/>
            <person name="Lindquist E.A."/>
            <person name="Lipzen A."/>
            <person name="Lundell T."/>
            <person name="Morin E."/>
            <person name="Murat C."/>
            <person name="Riley R."/>
            <person name="Ohm R."/>
            <person name="Sun H."/>
            <person name="Tunlid A."/>
            <person name="Henrissat B."/>
            <person name="Grigoriev I.V."/>
            <person name="Hibbett D.S."/>
            <person name="Martin F."/>
        </authorList>
    </citation>
    <scope>NUCLEOTIDE SEQUENCE [LARGE SCALE GENOMIC DNA]</scope>
    <source>
        <strain evidence="4">441</strain>
    </source>
</reference>